<dbReference type="InterPro" id="IPR010016">
    <property type="entry name" value="PxpB"/>
</dbReference>
<evidence type="ECO:0000313" key="6">
    <source>
        <dbReference type="Proteomes" id="UP000308038"/>
    </source>
</evidence>
<evidence type="ECO:0000256" key="3">
    <source>
        <dbReference type="ARBA" id="ARBA00022840"/>
    </source>
</evidence>
<keyword evidence="1" id="KW-0547">Nucleotide-binding</keyword>
<gene>
    <name evidence="5" type="ORF">E5988_11120</name>
</gene>
<comment type="caution">
    <text evidence="5">The sequence shown here is derived from an EMBL/GenBank/DDBJ whole genome shotgun (WGS) entry which is preliminary data.</text>
</comment>
<dbReference type="InterPro" id="IPR029000">
    <property type="entry name" value="Cyclophilin-like_dom_sf"/>
</dbReference>
<evidence type="ECO:0000313" key="5">
    <source>
        <dbReference type="EMBL" id="THG39700.1"/>
    </source>
</evidence>
<dbReference type="Proteomes" id="UP000308038">
    <property type="component" value="Unassembled WGS sequence"/>
</dbReference>
<keyword evidence="3" id="KW-0067">ATP-binding</keyword>
<evidence type="ECO:0000256" key="1">
    <source>
        <dbReference type="ARBA" id="ARBA00022741"/>
    </source>
</evidence>
<protein>
    <submittedName>
        <fullName evidence="5">Allophanate hydrolase subunit 1</fullName>
    </submittedName>
</protein>
<feature type="domain" description="Carboxyltransferase" evidence="4">
    <location>
        <begin position="4"/>
        <end position="204"/>
    </location>
</feature>
<dbReference type="Gene3D" id="2.40.100.10">
    <property type="entry name" value="Cyclophilin-like"/>
    <property type="match status" value="1"/>
</dbReference>
<dbReference type="InterPro" id="IPR003833">
    <property type="entry name" value="CT_C_D"/>
</dbReference>
<reference evidence="5 6" key="1">
    <citation type="submission" date="2019-04" db="EMBL/GenBank/DDBJ databases">
        <title>Microbes associate with the intestines of laboratory mice.</title>
        <authorList>
            <person name="Navarre W."/>
            <person name="Wong E."/>
            <person name="Huang K.C."/>
            <person name="Tropini C."/>
            <person name="Ng K."/>
            <person name="Yu B."/>
        </authorList>
    </citation>
    <scope>NUCLEOTIDE SEQUENCE [LARGE SCALE GENOMIC DNA]</scope>
    <source>
        <strain evidence="5 6">NM83_B4-11</strain>
    </source>
</reference>
<dbReference type="EMBL" id="SSTI01000007">
    <property type="protein sequence ID" value="THG39700.1"/>
    <property type="molecule type" value="Genomic_DNA"/>
</dbReference>
<evidence type="ECO:0000259" key="4">
    <source>
        <dbReference type="SMART" id="SM00796"/>
    </source>
</evidence>
<keyword evidence="2 5" id="KW-0378">Hydrolase</keyword>
<keyword evidence="6" id="KW-1185">Reference proteome</keyword>
<dbReference type="GO" id="GO:0016787">
    <property type="term" value="F:hydrolase activity"/>
    <property type="evidence" value="ECO:0007669"/>
    <property type="project" value="UniProtKB-KW"/>
</dbReference>
<evidence type="ECO:0000256" key="2">
    <source>
        <dbReference type="ARBA" id="ARBA00022801"/>
    </source>
</evidence>
<dbReference type="SMART" id="SM00796">
    <property type="entry name" value="AHS1"/>
    <property type="match status" value="1"/>
</dbReference>
<dbReference type="PANTHER" id="PTHR34698:SF2">
    <property type="entry name" value="5-OXOPROLINASE SUBUNIT B"/>
    <property type="match status" value="1"/>
</dbReference>
<dbReference type="SUPFAM" id="SSF50891">
    <property type="entry name" value="Cyclophilin-like"/>
    <property type="match status" value="1"/>
</dbReference>
<sequence>MTSPVLRPAGAAALLVDFGETIDDAVYADVVALDQAVQADPPAGLCETVPAYASLLLVFDPLVTEHEAVGRHALRLVTNAERLTAAPRVHDVPVCYDGEAAPDLVAAAEALQITPEALIEQHLAGDYRVYMYGFAPGYAYLGGVPDAIHLPRKPAAVRGYPVGSVMIAGAQCLITTLPMPTGWWVIGRTSLRVLDADAERPFLFDPGDRVRFTRVHGDMFG</sequence>
<name>A0ABY2QJK7_9SPHN</name>
<dbReference type="Pfam" id="PF02682">
    <property type="entry name" value="CT_C_D"/>
    <property type="match status" value="1"/>
</dbReference>
<organism evidence="5 6">
    <name type="scientific">Sphingomonas olei</name>
    <dbReference type="NCBI Taxonomy" id="1886787"/>
    <lineage>
        <taxon>Bacteria</taxon>
        <taxon>Pseudomonadati</taxon>
        <taxon>Pseudomonadota</taxon>
        <taxon>Alphaproteobacteria</taxon>
        <taxon>Sphingomonadales</taxon>
        <taxon>Sphingomonadaceae</taxon>
        <taxon>Sphingomonas</taxon>
    </lineage>
</organism>
<dbReference type="SUPFAM" id="SSF160467">
    <property type="entry name" value="PH0987 N-terminal domain-like"/>
    <property type="match status" value="1"/>
</dbReference>
<dbReference type="PANTHER" id="PTHR34698">
    <property type="entry name" value="5-OXOPROLINASE SUBUNIT B"/>
    <property type="match status" value="1"/>
</dbReference>
<proteinExistence type="predicted"/>
<dbReference type="RefSeq" id="WP_136451724.1">
    <property type="nucleotide sequence ID" value="NZ_SSTI01000007.1"/>
</dbReference>
<accession>A0ABY2QJK7</accession>
<dbReference type="Gene3D" id="3.30.1360.40">
    <property type="match status" value="1"/>
</dbReference>